<proteinExistence type="predicted"/>
<organism evidence="1">
    <name type="scientific">Sulfolobus islandicus filamentous virus 2</name>
    <dbReference type="NCBI Taxonomy" id="1902331"/>
    <lineage>
        <taxon>Viruses</taxon>
        <taxon>Adnaviria</taxon>
        <taxon>Zilligvirae</taxon>
        <taxon>Taleaviricota</taxon>
        <taxon>Tokiviricetes</taxon>
        <taxon>Ligamenvirales</taxon>
        <taxon>Lipothrixviridae</taxon>
        <taxon>Betalipothrixvirus</taxon>
        <taxon>Betalipothrixvirus hveragerdiense</taxon>
        <taxon>Sulfolobus islandicus filamentous virus</taxon>
    </lineage>
</organism>
<protein>
    <submittedName>
        <fullName evidence="1">SIFV.gp68-like protein</fullName>
    </submittedName>
</protein>
<dbReference type="EMBL" id="KX467643">
    <property type="protein sequence ID" value="AOS58418.1"/>
    <property type="molecule type" value="Genomic_DNA"/>
</dbReference>
<dbReference type="Proteomes" id="UP000223173">
    <property type="component" value="Segment"/>
</dbReference>
<evidence type="ECO:0000313" key="1">
    <source>
        <dbReference type="EMBL" id="AOS58418.1"/>
    </source>
</evidence>
<reference evidence="1" key="1">
    <citation type="journal article" date="2014" name="Mol. Microbiol.">
        <title>Inter-viral conflicts that exploit host CRISPR immune systems of Sulfolobus.</title>
        <authorList>
            <person name="Erdmann S."/>
            <person name="Le Moine Bauer S."/>
            <person name="Garrett R.A."/>
        </authorList>
    </citation>
    <scope>NUCLEOTIDE SEQUENCE [LARGE SCALE GENOMIC DNA]</scope>
</reference>
<gene>
    <name evidence="1" type="primary">SIFV2_gp63</name>
</gene>
<reference evidence="1" key="2">
    <citation type="submission" date="2016-06" db="EMBL/GenBank/DDBJ databases">
        <authorList>
            <person name="Kjaerup R.B."/>
            <person name="Dalgaard T.S."/>
            <person name="Juul-Madsen H.R."/>
        </authorList>
    </citation>
    <scope>NUCLEOTIDE SEQUENCE</scope>
</reference>
<accession>A0A1D8BJC3</accession>
<name>A0A1D8BJC3_SIFV</name>
<sequence>MFAKLYIMSVESKHYVSGTIYTPDGIQQFNGVFDDFNDIFNIKPTFATRIECRHDEYCIKSGKESFYYLTYSNVNDLKRMLTFMSGDSSAYLAYVPSDVIKELGINPTSPDITFSDVSIPRLEYIPCKFLGSIPTYIKLINNMVYVNGVNINTIVSSADELRELANDIFRLYIMKYYKGLLTWGLILKMWCGIKIS</sequence>